<organism evidence="2 4">
    <name type="scientific">Acidithiobacillus thiooxidans</name>
    <name type="common">Thiobacillus thiooxidans</name>
    <dbReference type="NCBI Taxonomy" id="930"/>
    <lineage>
        <taxon>Bacteria</taxon>
        <taxon>Pseudomonadati</taxon>
        <taxon>Pseudomonadota</taxon>
        <taxon>Acidithiobacillia</taxon>
        <taxon>Acidithiobacillales</taxon>
        <taxon>Acidithiobacillaceae</taxon>
        <taxon>Acidithiobacillus</taxon>
    </lineage>
</organism>
<proteinExistence type="predicted"/>
<dbReference type="EMBL" id="LWRY01000069">
    <property type="protein sequence ID" value="OCX73684.1"/>
    <property type="molecule type" value="Genomic_DNA"/>
</dbReference>
<dbReference type="AlphaFoldDB" id="A0A1C2JDT2"/>
<evidence type="ECO:0008006" key="5">
    <source>
        <dbReference type="Google" id="ProtNLM"/>
    </source>
</evidence>
<dbReference type="Proteomes" id="UP000094893">
    <property type="component" value="Unassembled WGS sequence"/>
</dbReference>
<reference evidence="2 3" key="1">
    <citation type="journal article" date="2016" name="Int. J. Mol. Sci.">
        <title>Comparative genomics of the extreme acidophile Acidithiobacillus thiooxidans reveals intraspecific divergence and niche adaptation.</title>
        <authorList>
            <person name="Zhang X."/>
            <person name="Feng X."/>
            <person name="Tao J."/>
            <person name="Ma L."/>
            <person name="Xiao Y."/>
            <person name="Liang Y."/>
            <person name="Liu X."/>
            <person name="Yin H."/>
        </authorList>
    </citation>
    <scope>NUCLEOTIDE SEQUENCE [LARGE SCALE GENOMIC DNA]</scope>
    <source>
        <strain evidence="1 3">A02</strain>
        <strain evidence="2">DXS-W</strain>
    </source>
</reference>
<accession>A0A1C2JDT2</accession>
<gene>
    <name evidence="2" type="ORF">A6M23_07765</name>
    <name evidence="1" type="ORF">A6P07_18910</name>
</gene>
<evidence type="ECO:0000313" key="2">
    <source>
        <dbReference type="EMBL" id="OCX73684.1"/>
    </source>
</evidence>
<evidence type="ECO:0000313" key="1">
    <source>
        <dbReference type="EMBL" id="OCX68042.1"/>
    </source>
</evidence>
<evidence type="ECO:0000313" key="3">
    <source>
        <dbReference type="Proteomes" id="UP000094893"/>
    </source>
</evidence>
<evidence type="ECO:0000313" key="4">
    <source>
        <dbReference type="Proteomes" id="UP000095008"/>
    </source>
</evidence>
<dbReference type="RefSeq" id="WP_024895091.1">
    <property type="nucleotide sequence ID" value="NZ_LGYM01000022.1"/>
</dbReference>
<dbReference type="EMBL" id="LWSA01000315">
    <property type="protein sequence ID" value="OCX68042.1"/>
    <property type="molecule type" value="Genomic_DNA"/>
</dbReference>
<protein>
    <recommendedName>
        <fullName evidence="5">Carrier domain-containing protein</fullName>
    </recommendedName>
</protein>
<dbReference type="Proteomes" id="UP000095008">
    <property type="component" value="Unassembled WGS sequence"/>
</dbReference>
<keyword evidence="4" id="KW-1185">Reference proteome</keyword>
<sequence>MLEKFKDSVANRLGLERSDLCVGDRTLGELLGMSPVATNSIDLLEAVAAAIAECDLGDRVDIPAFTLDHTVDELMTEIERQLSDGGRLPA</sequence>
<dbReference type="STRING" id="930.GCA_002079865_01411"/>
<name>A0A1C2JDT2_ACITH</name>
<comment type="caution">
    <text evidence="2">The sequence shown here is derived from an EMBL/GenBank/DDBJ whole genome shotgun (WGS) entry which is preliminary data.</text>
</comment>